<keyword evidence="1" id="KW-1133">Transmembrane helix</keyword>
<proteinExistence type="predicted"/>
<keyword evidence="3" id="KW-1185">Reference proteome</keyword>
<dbReference type="EMBL" id="RDBE01000006">
    <property type="protein sequence ID" value="RLV49678.1"/>
    <property type="molecule type" value="Genomic_DNA"/>
</dbReference>
<gene>
    <name evidence="2" type="ORF">D9V37_07105</name>
</gene>
<feature type="transmembrane region" description="Helical" evidence="1">
    <location>
        <begin position="148"/>
        <end position="176"/>
    </location>
</feature>
<accession>A0A3L8P5K0</accession>
<organism evidence="2 3">
    <name type="scientific">Nocardioides mangrovicus</name>
    <dbReference type="NCBI Taxonomy" id="2478913"/>
    <lineage>
        <taxon>Bacteria</taxon>
        <taxon>Bacillati</taxon>
        <taxon>Actinomycetota</taxon>
        <taxon>Actinomycetes</taxon>
        <taxon>Propionibacteriales</taxon>
        <taxon>Nocardioidaceae</taxon>
        <taxon>Nocardioides</taxon>
    </lineage>
</organism>
<feature type="transmembrane region" description="Helical" evidence="1">
    <location>
        <begin position="65"/>
        <end position="87"/>
    </location>
</feature>
<evidence type="ECO:0000313" key="3">
    <source>
        <dbReference type="Proteomes" id="UP000281708"/>
    </source>
</evidence>
<feature type="transmembrane region" description="Helical" evidence="1">
    <location>
        <begin position="182"/>
        <end position="202"/>
    </location>
</feature>
<dbReference type="AlphaFoldDB" id="A0A3L8P5K0"/>
<evidence type="ECO:0000313" key="2">
    <source>
        <dbReference type="EMBL" id="RLV49678.1"/>
    </source>
</evidence>
<sequence length="526" mass="55645">MLASAVLLLQLSRSLWFFGDDWEFLLHRSVTETPLHTLFRPHNEHWVTIPVIEYRILYSLFGIRYLPFAAVVVILHVLVVCTLYLLLRRVGASAWPAVIGTVTVAFAGAGAEDLLWAFQSEFVGPVLLALLALTVTESMSPGLRRTGVVWVLLVAGLMCSGMGVTMTCWVAAFALVRNGWRSAVATAFVPAVVYVSWLLTFGSSSTDHSSALRMYIPSAMLTGAANIWQQVVPLPGVGGPMILVLALASLVAPAPAALRALARAGMLALVPFLLLLSYSRVALAGEQAATASRYVYLGLVLTIPAFVVALSWLAAAVSPEPVVAVIGGVLIAALLMTSGIGSLLVFHQQRETAIGDSRARLVAGVGIAQGGAVVVGSLDPTYSPDITTASLRDRVLRSRLPQVRTGPQSRLDAAGGLQVGIGAERLDDVPTTSSLTFRGPGQVTERDRCLSGYSTGGHLQLTATDGGGQFSLETSGTTVSTLLIRGRVKSHPVARGVPPGTSVWVGTSADAELRVRLPSGYFRACR</sequence>
<keyword evidence="1" id="KW-0812">Transmembrane</keyword>
<comment type="caution">
    <text evidence="2">The sequence shown here is derived from an EMBL/GenBank/DDBJ whole genome shotgun (WGS) entry which is preliminary data.</text>
</comment>
<keyword evidence="1" id="KW-0472">Membrane</keyword>
<feature type="transmembrane region" description="Helical" evidence="1">
    <location>
        <begin position="295"/>
        <end position="315"/>
    </location>
</feature>
<reference evidence="2 3" key="1">
    <citation type="submission" date="2018-10" db="EMBL/GenBank/DDBJ databases">
        <title>Marmoricola sp. 4Q3S-7 whole genome shotgun sequence.</title>
        <authorList>
            <person name="Li F."/>
        </authorList>
    </citation>
    <scope>NUCLEOTIDE SEQUENCE [LARGE SCALE GENOMIC DNA]</scope>
    <source>
        <strain evidence="2 3">4Q3S-7</strain>
    </source>
</reference>
<name>A0A3L8P5K0_9ACTN</name>
<evidence type="ECO:0008006" key="4">
    <source>
        <dbReference type="Google" id="ProtNLM"/>
    </source>
</evidence>
<feature type="transmembrane region" description="Helical" evidence="1">
    <location>
        <begin position="117"/>
        <end position="136"/>
    </location>
</feature>
<feature type="transmembrane region" description="Helical" evidence="1">
    <location>
        <begin position="265"/>
        <end position="283"/>
    </location>
</feature>
<feature type="transmembrane region" description="Helical" evidence="1">
    <location>
        <begin position="94"/>
        <end position="111"/>
    </location>
</feature>
<protein>
    <recommendedName>
        <fullName evidence="4">Glycosyltransferase RgtA/B/C/D-like domain-containing protein</fullName>
    </recommendedName>
</protein>
<dbReference type="Proteomes" id="UP000281708">
    <property type="component" value="Unassembled WGS sequence"/>
</dbReference>
<feature type="transmembrane region" description="Helical" evidence="1">
    <location>
        <begin position="322"/>
        <end position="346"/>
    </location>
</feature>
<evidence type="ECO:0000256" key="1">
    <source>
        <dbReference type="SAM" id="Phobius"/>
    </source>
</evidence>